<dbReference type="SUPFAM" id="SSF51430">
    <property type="entry name" value="NAD(P)-linked oxidoreductase"/>
    <property type="match status" value="1"/>
</dbReference>
<reference evidence="1 2" key="1">
    <citation type="submission" date="2016-06" db="EMBL/GenBank/DDBJ databases">
        <authorList>
            <person name="Olsen C.W."/>
            <person name="Carey S."/>
            <person name="Hinshaw L."/>
            <person name="Karasin A.I."/>
        </authorList>
    </citation>
    <scope>NUCLEOTIDE SEQUENCE [LARGE SCALE GENOMIC DNA]</scope>
    <source>
        <strain evidence="1 2">LZ-22</strain>
    </source>
</reference>
<keyword evidence="2" id="KW-1185">Reference proteome</keyword>
<protein>
    <submittedName>
        <fullName evidence="1">Aldo/keto reductase family protein</fullName>
    </submittedName>
</protein>
<accession>A0A1G6GFU3</accession>
<dbReference type="AlphaFoldDB" id="A0A1G6GFU3"/>
<evidence type="ECO:0000313" key="2">
    <source>
        <dbReference type="Proteomes" id="UP000199086"/>
    </source>
</evidence>
<dbReference type="EMBL" id="FMYF01000002">
    <property type="protein sequence ID" value="SDB80625.1"/>
    <property type="molecule type" value="Genomic_DNA"/>
</dbReference>
<evidence type="ECO:0000313" key="1">
    <source>
        <dbReference type="EMBL" id="SDB80625.1"/>
    </source>
</evidence>
<sequence>MHRLDRDSAADLCVAYVRGHSWVDSVVLGADTADQVRDQARLVALPALTPEQIARVRDELPAGSADLIDPARWRH</sequence>
<name>A0A1G6GFU3_9ACTN</name>
<gene>
    <name evidence="1" type="ORF">GA0111570_102416</name>
</gene>
<organism evidence="1 2">
    <name type="scientific">Raineyella antarctica</name>
    <dbReference type="NCBI Taxonomy" id="1577474"/>
    <lineage>
        <taxon>Bacteria</taxon>
        <taxon>Bacillati</taxon>
        <taxon>Actinomycetota</taxon>
        <taxon>Actinomycetes</taxon>
        <taxon>Propionibacteriales</taxon>
        <taxon>Propionibacteriaceae</taxon>
        <taxon>Raineyella</taxon>
    </lineage>
</organism>
<dbReference type="Proteomes" id="UP000199086">
    <property type="component" value="Unassembled WGS sequence"/>
</dbReference>
<proteinExistence type="predicted"/>
<dbReference type="Gene3D" id="3.20.20.100">
    <property type="entry name" value="NADP-dependent oxidoreductase domain"/>
    <property type="match status" value="1"/>
</dbReference>
<dbReference type="STRING" id="1577474.GA0111570_102416"/>
<dbReference type="InterPro" id="IPR036812">
    <property type="entry name" value="NAD(P)_OxRdtase_dom_sf"/>
</dbReference>